<dbReference type="Proteomes" id="UP000008553">
    <property type="component" value="Unassembled WGS sequence"/>
</dbReference>
<organism evidence="1 2">
    <name type="scientific">Plasmodium yoelii yoelii</name>
    <dbReference type="NCBI Taxonomy" id="73239"/>
    <lineage>
        <taxon>Eukaryota</taxon>
        <taxon>Sar</taxon>
        <taxon>Alveolata</taxon>
        <taxon>Apicomplexa</taxon>
        <taxon>Aconoidasida</taxon>
        <taxon>Haemosporida</taxon>
        <taxon>Plasmodiidae</taxon>
        <taxon>Plasmodium</taxon>
        <taxon>Plasmodium (Vinckeia)</taxon>
    </lineage>
</organism>
<proteinExistence type="predicted"/>
<name>Q7RBU2_PLAYO</name>
<dbReference type="AlphaFoldDB" id="Q7RBU2"/>
<dbReference type="InParanoid" id="Q7RBU2"/>
<evidence type="ECO:0000313" key="2">
    <source>
        <dbReference type="Proteomes" id="UP000008553"/>
    </source>
</evidence>
<comment type="caution">
    <text evidence="1">The sequence shown here is derived from an EMBL/GenBank/DDBJ whole genome shotgun (WGS) entry which is preliminary data.</text>
</comment>
<dbReference type="PaxDb" id="73239-Q7RBU2"/>
<keyword evidence="2" id="KW-1185">Reference proteome</keyword>
<gene>
    <name evidence="1" type="ORF">PY06044</name>
</gene>
<accession>Q7RBU2</accession>
<evidence type="ECO:0000313" key="1">
    <source>
        <dbReference type="EMBL" id="EAA18192.1"/>
    </source>
</evidence>
<sequence length="269" mass="31859">MMKKKKKIYIPSINENKNVLSICWFQKKRHVLSLSNNLIFGKNKQLETNETYHSSYLPLDDDNTVHKMCNNLITDSITISEEIIQGPKKKRKKKSNSEVNNYDNYDNHIVVLTYQSLYLYNILNKQIKQLNNNLVNNLFALKEKKKYIASTILNSMCYVFILCDRNLLIFDENFIFTSYIIKINEKINKMYIRNNIIFIHSNSNVYFSYIHVIINKCSIKSNKTTNTSNFTNCDNNNKDILENQELYFIKLKLINTFKIVLFDFYNIGD</sequence>
<dbReference type="STRING" id="73239.Q7RBU2"/>
<reference evidence="1 2" key="1">
    <citation type="journal article" date="2002" name="Nature">
        <title>Genome sequence and comparative analysis of the model rodent malaria parasite Plasmodium yoelii yoelii.</title>
        <authorList>
            <person name="Carlton J.M."/>
            <person name="Angiuoli S.V."/>
            <person name="Suh B.B."/>
            <person name="Kooij T.W."/>
            <person name="Pertea M."/>
            <person name="Silva J.C."/>
            <person name="Ermolaeva M.D."/>
            <person name="Allen J.E."/>
            <person name="Selengut J.D."/>
            <person name="Koo H.L."/>
            <person name="Peterson J.D."/>
            <person name="Pop M."/>
            <person name="Kosack D.S."/>
            <person name="Shumway M.F."/>
            <person name="Bidwell S.L."/>
            <person name="Shallom S.J."/>
            <person name="van Aken S.E."/>
            <person name="Riedmuller S.B."/>
            <person name="Feldblyum T.V."/>
            <person name="Cho J.K."/>
            <person name="Quackenbush J."/>
            <person name="Sedegah M."/>
            <person name="Shoaibi A."/>
            <person name="Cummings L.M."/>
            <person name="Florens L."/>
            <person name="Yates J.R."/>
            <person name="Raine J.D."/>
            <person name="Sinden R.E."/>
            <person name="Harris M.A."/>
            <person name="Cunningham D.A."/>
            <person name="Preiser P.R."/>
            <person name="Bergman L.W."/>
            <person name="Vaidya A.B."/>
            <person name="van Lin L.H."/>
            <person name="Janse C.J."/>
            <person name="Waters A.P."/>
            <person name="Smith H.O."/>
            <person name="White O.R."/>
            <person name="Salzberg S.L."/>
            <person name="Venter J.C."/>
            <person name="Fraser C.M."/>
            <person name="Hoffman S.L."/>
            <person name="Gardner M.J."/>
            <person name="Carucci D.J."/>
        </authorList>
    </citation>
    <scope>NUCLEOTIDE SEQUENCE [LARGE SCALE GENOMIC DNA]</scope>
    <source>
        <strain evidence="1 2">17XNL</strain>
    </source>
</reference>
<protein>
    <submittedName>
        <fullName evidence="1">Uncharacterized protein</fullName>
    </submittedName>
</protein>
<dbReference type="EMBL" id="AABL01002004">
    <property type="protein sequence ID" value="EAA18192.1"/>
    <property type="molecule type" value="Genomic_DNA"/>
</dbReference>